<evidence type="ECO:0000256" key="1">
    <source>
        <dbReference type="ARBA" id="ARBA00004651"/>
    </source>
</evidence>
<dbReference type="Proteomes" id="UP000190042">
    <property type="component" value="Unassembled WGS sequence"/>
</dbReference>
<dbReference type="InterPro" id="IPR037185">
    <property type="entry name" value="EmrE-like"/>
</dbReference>
<gene>
    <name evidence="9" type="ORF">SAMN04244570_2843</name>
</gene>
<dbReference type="SUPFAM" id="SSF103481">
    <property type="entry name" value="Multidrug resistance efflux transporter EmrE"/>
    <property type="match status" value="2"/>
</dbReference>
<keyword evidence="3" id="KW-1003">Cell membrane</keyword>
<keyword evidence="5 7" id="KW-1133">Transmembrane helix</keyword>
<dbReference type="InterPro" id="IPR050638">
    <property type="entry name" value="AA-Vitamin_Transporters"/>
</dbReference>
<accession>A0A1T4YJD9</accession>
<keyword evidence="6 7" id="KW-0472">Membrane</keyword>
<keyword evidence="10" id="KW-1185">Reference proteome</keyword>
<feature type="transmembrane region" description="Helical" evidence="7">
    <location>
        <begin position="147"/>
        <end position="169"/>
    </location>
</feature>
<evidence type="ECO:0000256" key="7">
    <source>
        <dbReference type="SAM" id="Phobius"/>
    </source>
</evidence>
<evidence type="ECO:0000256" key="6">
    <source>
        <dbReference type="ARBA" id="ARBA00023136"/>
    </source>
</evidence>
<dbReference type="PANTHER" id="PTHR32322:SF18">
    <property type="entry name" value="S-ADENOSYLMETHIONINE_S-ADENOSYLHOMOCYSTEINE TRANSPORTER"/>
    <property type="match status" value="1"/>
</dbReference>
<dbReference type="RefSeq" id="WP_078818069.1">
    <property type="nucleotide sequence ID" value="NZ_FUYJ01000005.1"/>
</dbReference>
<feature type="transmembrane region" description="Helical" evidence="7">
    <location>
        <begin position="242"/>
        <end position="262"/>
    </location>
</feature>
<dbReference type="EMBL" id="FUYJ01000005">
    <property type="protein sequence ID" value="SKB01909.1"/>
    <property type="molecule type" value="Genomic_DNA"/>
</dbReference>
<evidence type="ECO:0000256" key="3">
    <source>
        <dbReference type="ARBA" id="ARBA00022475"/>
    </source>
</evidence>
<feature type="domain" description="EamA" evidence="8">
    <location>
        <begin position="151"/>
        <end position="285"/>
    </location>
</feature>
<organism evidence="9 10">
    <name type="scientific">Sporosarcina newyorkensis</name>
    <dbReference type="NCBI Taxonomy" id="759851"/>
    <lineage>
        <taxon>Bacteria</taxon>
        <taxon>Bacillati</taxon>
        <taxon>Bacillota</taxon>
        <taxon>Bacilli</taxon>
        <taxon>Bacillales</taxon>
        <taxon>Caryophanaceae</taxon>
        <taxon>Sporosarcina</taxon>
    </lineage>
</organism>
<feature type="transmembrane region" description="Helical" evidence="7">
    <location>
        <begin position="213"/>
        <end position="235"/>
    </location>
</feature>
<sequence>MNKPIIHPYIPIAIGVLTVGLSAIFVKLTTADAGVIAFYRMFFSVVIMLPFFLHSYRKELYRLSKRDWLLSSIAGIFLAIHFILWFESLNYTSVASSTVLVTLQPIFALTGTALFFKEIISGKMLTAVIVALTGSIIISWGDFRVSGAALFGDVLALLACGFITAYLLVGQDVRKRVSLVTYTFLVYLVSSIALFLYVITIQQPLFSYPASDWGWFLALALLPNLLGHTLFNWAIKWVSTNVISITILFEPVVASIAAYYILQESISVSQMIGGIVILTGILLFVLDFKAIKKKLFLKKA</sequence>
<dbReference type="InterPro" id="IPR000620">
    <property type="entry name" value="EamA_dom"/>
</dbReference>
<evidence type="ECO:0000259" key="8">
    <source>
        <dbReference type="Pfam" id="PF00892"/>
    </source>
</evidence>
<feature type="transmembrane region" description="Helical" evidence="7">
    <location>
        <begin position="12"/>
        <end position="30"/>
    </location>
</feature>
<evidence type="ECO:0000256" key="4">
    <source>
        <dbReference type="ARBA" id="ARBA00022692"/>
    </source>
</evidence>
<proteinExistence type="inferred from homology"/>
<protein>
    <submittedName>
        <fullName evidence="9">Threonine/homoserine efflux transporter RhtA</fullName>
    </submittedName>
</protein>
<dbReference type="Pfam" id="PF00892">
    <property type="entry name" value="EamA"/>
    <property type="match status" value="2"/>
</dbReference>
<feature type="transmembrane region" description="Helical" evidence="7">
    <location>
        <begin position="98"/>
        <end position="116"/>
    </location>
</feature>
<evidence type="ECO:0000256" key="2">
    <source>
        <dbReference type="ARBA" id="ARBA00007362"/>
    </source>
</evidence>
<keyword evidence="4 7" id="KW-0812">Transmembrane</keyword>
<comment type="similarity">
    <text evidence="2">Belongs to the EamA transporter family.</text>
</comment>
<evidence type="ECO:0000313" key="9">
    <source>
        <dbReference type="EMBL" id="SKB01909.1"/>
    </source>
</evidence>
<name>A0A1T4YJD9_9BACL</name>
<dbReference type="GO" id="GO:0005886">
    <property type="term" value="C:plasma membrane"/>
    <property type="evidence" value="ECO:0007669"/>
    <property type="project" value="UniProtKB-SubCell"/>
</dbReference>
<reference evidence="10" key="1">
    <citation type="submission" date="2017-02" db="EMBL/GenBank/DDBJ databases">
        <authorList>
            <person name="Varghese N."/>
            <person name="Submissions S."/>
        </authorList>
    </citation>
    <scope>NUCLEOTIDE SEQUENCE [LARGE SCALE GENOMIC DNA]</scope>
    <source>
        <strain evidence="10">DSM 23966</strain>
    </source>
</reference>
<dbReference type="PANTHER" id="PTHR32322">
    <property type="entry name" value="INNER MEMBRANE TRANSPORTER"/>
    <property type="match status" value="1"/>
</dbReference>
<evidence type="ECO:0000256" key="5">
    <source>
        <dbReference type="ARBA" id="ARBA00022989"/>
    </source>
</evidence>
<feature type="transmembrane region" description="Helical" evidence="7">
    <location>
        <begin position="123"/>
        <end position="141"/>
    </location>
</feature>
<feature type="transmembrane region" description="Helical" evidence="7">
    <location>
        <begin position="36"/>
        <end position="56"/>
    </location>
</feature>
<comment type="subcellular location">
    <subcellularLocation>
        <location evidence="1">Cell membrane</location>
        <topology evidence="1">Multi-pass membrane protein</topology>
    </subcellularLocation>
</comment>
<feature type="transmembrane region" description="Helical" evidence="7">
    <location>
        <begin position="181"/>
        <end position="201"/>
    </location>
</feature>
<dbReference type="AlphaFoldDB" id="A0A1T4YJD9"/>
<evidence type="ECO:0000313" key="10">
    <source>
        <dbReference type="Proteomes" id="UP000190042"/>
    </source>
</evidence>
<feature type="transmembrane region" description="Helical" evidence="7">
    <location>
        <begin position="68"/>
        <end position="86"/>
    </location>
</feature>
<feature type="domain" description="EamA" evidence="8">
    <location>
        <begin position="12"/>
        <end position="139"/>
    </location>
</feature>
<feature type="transmembrane region" description="Helical" evidence="7">
    <location>
        <begin position="268"/>
        <end position="288"/>
    </location>
</feature>